<dbReference type="EMBL" id="ASHM01252111">
    <property type="protein sequence ID" value="PNX69549.1"/>
    <property type="molecule type" value="Genomic_DNA"/>
</dbReference>
<sequence length="69" mass="7911">EGKIVMMEGELIDLRGKQENYGQLLEDVRVTRDELELAKKKLEEVETRGAEEKKKLEEVIADLQSKLAP</sequence>
<evidence type="ECO:0000313" key="2">
    <source>
        <dbReference type="EMBL" id="PNX69549.1"/>
    </source>
</evidence>
<reference evidence="2 3" key="1">
    <citation type="journal article" date="2014" name="Am. J. Bot.">
        <title>Genome assembly and annotation for red clover (Trifolium pratense; Fabaceae).</title>
        <authorList>
            <person name="Istvanek J."/>
            <person name="Jaros M."/>
            <person name="Krenek A."/>
            <person name="Repkova J."/>
        </authorList>
    </citation>
    <scope>NUCLEOTIDE SEQUENCE [LARGE SCALE GENOMIC DNA]</scope>
    <source>
        <strain evidence="3">cv. Tatra</strain>
        <tissue evidence="2">Young leaves</tissue>
    </source>
</reference>
<evidence type="ECO:0000313" key="3">
    <source>
        <dbReference type="Proteomes" id="UP000236291"/>
    </source>
</evidence>
<dbReference type="AlphaFoldDB" id="A0A2K3KTE4"/>
<protein>
    <submittedName>
        <fullName evidence="2">Uncharacterized protein</fullName>
    </submittedName>
</protein>
<organism evidence="2 3">
    <name type="scientific">Trifolium pratense</name>
    <name type="common">Red clover</name>
    <dbReference type="NCBI Taxonomy" id="57577"/>
    <lineage>
        <taxon>Eukaryota</taxon>
        <taxon>Viridiplantae</taxon>
        <taxon>Streptophyta</taxon>
        <taxon>Embryophyta</taxon>
        <taxon>Tracheophyta</taxon>
        <taxon>Spermatophyta</taxon>
        <taxon>Magnoliopsida</taxon>
        <taxon>eudicotyledons</taxon>
        <taxon>Gunneridae</taxon>
        <taxon>Pentapetalae</taxon>
        <taxon>rosids</taxon>
        <taxon>fabids</taxon>
        <taxon>Fabales</taxon>
        <taxon>Fabaceae</taxon>
        <taxon>Papilionoideae</taxon>
        <taxon>50 kb inversion clade</taxon>
        <taxon>NPAAA clade</taxon>
        <taxon>Hologalegina</taxon>
        <taxon>IRL clade</taxon>
        <taxon>Trifolieae</taxon>
        <taxon>Trifolium</taxon>
    </lineage>
</organism>
<accession>A0A2K3KTE4</accession>
<feature type="coiled-coil region" evidence="1">
    <location>
        <begin position="25"/>
        <end position="62"/>
    </location>
</feature>
<evidence type="ECO:0000256" key="1">
    <source>
        <dbReference type="SAM" id="Coils"/>
    </source>
</evidence>
<keyword evidence="1" id="KW-0175">Coiled coil</keyword>
<feature type="non-terminal residue" evidence="2">
    <location>
        <position position="69"/>
    </location>
</feature>
<name>A0A2K3KTE4_TRIPR</name>
<reference evidence="2 3" key="2">
    <citation type="journal article" date="2017" name="Front. Plant Sci.">
        <title>Gene Classification and Mining of Molecular Markers Useful in Red Clover (Trifolium pratense) Breeding.</title>
        <authorList>
            <person name="Istvanek J."/>
            <person name="Dluhosova J."/>
            <person name="Dluhos P."/>
            <person name="Patkova L."/>
            <person name="Nedelnik J."/>
            <person name="Repkova J."/>
        </authorList>
    </citation>
    <scope>NUCLEOTIDE SEQUENCE [LARGE SCALE GENOMIC DNA]</scope>
    <source>
        <strain evidence="3">cv. Tatra</strain>
        <tissue evidence="2">Young leaves</tissue>
    </source>
</reference>
<dbReference type="Proteomes" id="UP000236291">
    <property type="component" value="Unassembled WGS sequence"/>
</dbReference>
<feature type="non-terminal residue" evidence="2">
    <location>
        <position position="1"/>
    </location>
</feature>
<proteinExistence type="predicted"/>
<comment type="caution">
    <text evidence="2">The sequence shown here is derived from an EMBL/GenBank/DDBJ whole genome shotgun (WGS) entry which is preliminary data.</text>
</comment>
<gene>
    <name evidence="2" type="ORF">L195_g064486</name>
</gene>